<dbReference type="InterPro" id="IPR013151">
    <property type="entry name" value="Immunoglobulin_dom"/>
</dbReference>
<dbReference type="Gene3D" id="2.60.40.10">
    <property type="entry name" value="Immunoglobulins"/>
    <property type="match status" value="4"/>
</dbReference>
<gene>
    <name evidence="8" type="ORF">ACEWY4_002173</name>
</gene>
<evidence type="ECO:0000256" key="3">
    <source>
        <dbReference type="ARBA" id="ARBA00022989"/>
    </source>
</evidence>
<feature type="domain" description="Ig-like" evidence="7">
    <location>
        <begin position="1"/>
        <end position="85"/>
    </location>
</feature>
<keyword evidence="5" id="KW-0393">Immunoglobulin domain</keyword>
<dbReference type="EMBL" id="JBHFQA010000002">
    <property type="protein sequence ID" value="KAL2103005.1"/>
    <property type="molecule type" value="Genomic_DNA"/>
</dbReference>
<feature type="transmembrane region" description="Helical" evidence="6">
    <location>
        <begin position="770"/>
        <end position="790"/>
    </location>
</feature>
<feature type="transmembrane region" description="Helical" evidence="6">
    <location>
        <begin position="440"/>
        <end position="465"/>
    </location>
</feature>
<dbReference type="Pfam" id="PF13927">
    <property type="entry name" value="Ig_3"/>
    <property type="match status" value="1"/>
</dbReference>
<keyword evidence="2 6" id="KW-0812">Transmembrane</keyword>
<dbReference type="Pfam" id="PF13895">
    <property type="entry name" value="Ig_2"/>
    <property type="match status" value="1"/>
</dbReference>
<dbReference type="InterPro" id="IPR003598">
    <property type="entry name" value="Ig_sub2"/>
</dbReference>
<dbReference type="InterPro" id="IPR001902">
    <property type="entry name" value="SLC26A/SulP_fam"/>
</dbReference>
<evidence type="ECO:0000313" key="9">
    <source>
        <dbReference type="Proteomes" id="UP001591681"/>
    </source>
</evidence>
<evidence type="ECO:0000256" key="2">
    <source>
        <dbReference type="ARBA" id="ARBA00022692"/>
    </source>
</evidence>
<dbReference type="SMART" id="SM00408">
    <property type="entry name" value="IGc2"/>
    <property type="match status" value="3"/>
</dbReference>
<accession>A0ABD1KV26</accession>
<dbReference type="InterPro" id="IPR003599">
    <property type="entry name" value="Ig_sub"/>
</dbReference>
<dbReference type="InterPro" id="IPR011547">
    <property type="entry name" value="SLC26A/SulP_dom"/>
</dbReference>
<feature type="transmembrane region" description="Helical" evidence="6">
    <location>
        <begin position="351"/>
        <end position="370"/>
    </location>
</feature>
<keyword evidence="9" id="KW-1185">Reference proteome</keyword>
<evidence type="ECO:0000259" key="7">
    <source>
        <dbReference type="PROSITE" id="PS50835"/>
    </source>
</evidence>
<feature type="domain" description="Ig-like" evidence="7">
    <location>
        <begin position="260"/>
        <end position="341"/>
    </location>
</feature>
<dbReference type="Pfam" id="PF00916">
    <property type="entry name" value="Sulfate_transp"/>
    <property type="match status" value="1"/>
</dbReference>
<proteinExistence type="predicted"/>
<feature type="transmembrane region" description="Helical" evidence="6">
    <location>
        <begin position="701"/>
        <end position="721"/>
    </location>
</feature>
<dbReference type="AlphaFoldDB" id="A0ABD1KV26"/>
<dbReference type="CDD" id="cd00096">
    <property type="entry name" value="Ig"/>
    <property type="match status" value="1"/>
</dbReference>
<feature type="transmembrane region" description="Helical" evidence="6">
    <location>
        <begin position="601"/>
        <end position="632"/>
    </location>
</feature>
<comment type="caution">
    <text evidence="8">The sequence shown here is derived from an EMBL/GenBank/DDBJ whole genome shotgun (WGS) entry which is preliminary data.</text>
</comment>
<dbReference type="InterPro" id="IPR013783">
    <property type="entry name" value="Ig-like_fold"/>
</dbReference>
<feature type="transmembrane region" description="Helical" evidence="6">
    <location>
        <begin position="533"/>
        <end position="554"/>
    </location>
</feature>
<keyword evidence="4 6" id="KW-0472">Membrane</keyword>
<comment type="subcellular location">
    <subcellularLocation>
        <location evidence="1">Membrane</location>
        <topology evidence="1">Multi-pass membrane protein</topology>
    </subcellularLocation>
</comment>
<feature type="transmembrane region" description="Helical" evidence="6">
    <location>
        <begin position="471"/>
        <end position="487"/>
    </location>
</feature>
<name>A0ABD1KV26_9TELE</name>
<evidence type="ECO:0000313" key="8">
    <source>
        <dbReference type="EMBL" id="KAL2103005.1"/>
    </source>
</evidence>
<dbReference type="SMART" id="SM00409">
    <property type="entry name" value="IG"/>
    <property type="match status" value="4"/>
</dbReference>
<dbReference type="PROSITE" id="PS01130">
    <property type="entry name" value="SLC26A"/>
    <property type="match status" value="1"/>
</dbReference>
<dbReference type="PROSITE" id="PS50835">
    <property type="entry name" value="IG_LIKE"/>
    <property type="match status" value="4"/>
</dbReference>
<feature type="transmembrane region" description="Helical" evidence="6">
    <location>
        <begin position="561"/>
        <end position="581"/>
    </location>
</feature>
<dbReference type="PANTHER" id="PTHR11814">
    <property type="entry name" value="SULFATE TRANSPORTER"/>
    <property type="match status" value="1"/>
</dbReference>
<feature type="transmembrane region" description="Helical" evidence="6">
    <location>
        <begin position="733"/>
        <end position="750"/>
    </location>
</feature>
<organism evidence="8 9">
    <name type="scientific">Coilia grayii</name>
    <name type="common">Gray's grenadier anchovy</name>
    <dbReference type="NCBI Taxonomy" id="363190"/>
    <lineage>
        <taxon>Eukaryota</taxon>
        <taxon>Metazoa</taxon>
        <taxon>Chordata</taxon>
        <taxon>Craniata</taxon>
        <taxon>Vertebrata</taxon>
        <taxon>Euteleostomi</taxon>
        <taxon>Actinopterygii</taxon>
        <taxon>Neopterygii</taxon>
        <taxon>Teleostei</taxon>
        <taxon>Clupei</taxon>
        <taxon>Clupeiformes</taxon>
        <taxon>Clupeoidei</taxon>
        <taxon>Engraulidae</taxon>
        <taxon>Coilinae</taxon>
        <taxon>Coilia</taxon>
    </lineage>
</organism>
<protein>
    <recommendedName>
        <fullName evidence="7">Ig-like domain-containing protein</fullName>
    </recommendedName>
</protein>
<feature type="domain" description="Ig-like" evidence="7">
    <location>
        <begin position="167"/>
        <end position="251"/>
    </location>
</feature>
<reference evidence="8 9" key="1">
    <citation type="submission" date="2024-09" db="EMBL/GenBank/DDBJ databases">
        <title>A chromosome-level genome assembly of Gray's grenadier anchovy, Coilia grayii.</title>
        <authorList>
            <person name="Fu Z."/>
        </authorList>
    </citation>
    <scope>NUCLEOTIDE SEQUENCE [LARGE SCALE GENOMIC DNA]</scope>
    <source>
        <strain evidence="8">G4</strain>
        <tissue evidence="8">Muscle</tissue>
    </source>
</reference>
<keyword evidence="3 6" id="KW-1133">Transmembrane helix</keyword>
<dbReference type="SUPFAM" id="SSF48726">
    <property type="entry name" value="Immunoglobulin"/>
    <property type="match status" value="4"/>
</dbReference>
<evidence type="ECO:0000256" key="4">
    <source>
        <dbReference type="ARBA" id="ARBA00023136"/>
    </source>
</evidence>
<dbReference type="InterPro" id="IPR013106">
    <property type="entry name" value="Ig_V-set"/>
</dbReference>
<dbReference type="InterPro" id="IPR018045">
    <property type="entry name" value="S04_transporter_CS"/>
</dbReference>
<dbReference type="Pfam" id="PF00047">
    <property type="entry name" value="ig"/>
    <property type="match status" value="1"/>
</dbReference>
<sequence>MSCVYSHPTGLVVQDAYWTKDNHDYTLDITEDPNYEGRVYVQCGDSTRKCTLHITNVQYTDSGDYFCSLETNLEEHAWTSTYGVKLIVTDLRLVVPETVKEGVDVSLTCSTSCPLSGSPLFIWKKDERLVEGKKMNGTQLHLHPVDREDEGSYSCAVKGYENYATLPEKMNVMCLKVLVPEMVKEGVDVSLTCNTSCALSGSPLFIWMKDGRPVKGKKMNGNQLQLHPVDRQDEGSYSCAVRGYENYATLPEKMNVMYPPKNTLVSKHPPGKIVVGSSVTLTCLSDANPPVESYTWYKVSEASPAGSGQQHTITGIKPRDGGKYYCEARNEHGTGKSVALSVVVTAYKPPVLEVVVTFVVCIVGAILLCMDTGQYYVVARQPYSEDSFKETHEKIYRRRKTLLDHVKDYFTCDSKRAKNAVLSLLPIIGWMRIYRVKEWLLSDIVSGVSTGLVAVLQGLAFSLLASLPASYGLYTAFFPVIVYFFLGTSRHISVGSFPVLSLMVGQVVTQLVPDTGPPVNITGLEGLSQDEQRVIVASSVTFLTGLFQLGMGLLQAGFIVIYLSDTLVSGFTTAAAVHILVSQLKFVLGLTVPGLSGPLSIIYTLEIIFGQITSTNICDLVMSIVIMVAVFFVKEINDRFKSKLPVPIPIEVIMTIIACGLSYGFNFKEKFRVDVVGQMVKGYESPIPPNVEVMQHSVAEAFPMAIVGFAVAFSVAKVYAVKHDYVIDGNQELVAFGASNIFGASFRSFVASTALSRSAVQESTGGKTQIAGLISAMMAMIVTVGIGFLLEPLPKSVLGALVIVNLKGMLLQVAELPYLWRRDRPDFVVWLGTCVAAILLGLDLGLAVGLGIELLTVVFRTQL</sequence>
<feature type="transmembrane region" description="Helical" evidence="6">
    <location>
        <begin position="797"/>
        <end position="815"/>
    </location>
</feature>
<feature type="transmembrane region" description="Helical" evidence="6">
    <location>
        <begin position="827"/>
        <end position="859"/>
    </location>
</feature>
<evidence type="ECO:0000256" key="5">
    <source>
        <dbReference type="ARBA" id="ARBA00023319"/>
    </source>
</evidence>
<evidence type="ECO:0000256" key="1">
    <source>
        <dbReference type="ARBA" id="ARBA00004141"/>
    </source>
</evidence>
<dbReference type="GO" id="GO:0016020">
    <property type="term" value="C:membrane"/>
    <property type="evidence" value="ECO:0007669"/>
    <property type="project" value="UniProtKB-SubCell"/>
</dbReference>
<dbReference type="Proteomes" id="UP001591681">
    <property type="component" value="Unassembled WGS sequence"/>
</dbReference>
<dbReference type="InterPro" id="IPR036179">
    <property type="entry name" value="Ig-like_dom_sf"/>
</dbReference>
<evidence type="ECO:0000256" key="6">
    <source>
        <dbReference type="SAM" id="Phobius"/>
    </source>
</evidence>
<feature type="transmembrane region" description="Helical" evidence="6">
    <location>
        <begin position="644"/>
        <end position="665"/>
    </location>
</feature>
<dbReference type="InterPro" id="IPR007110">
    <property type="entry name" value="Ig-like_dom"/>
</dbReference>
<dbReference type="Pfam" id="PF07686">
    <property type="entry name" value="V-set"/>
    <property type="match status" value="1"/>
</dbReference>
<feature type="domain" description="Ig-like" evidence="7">
    <location>
        <begin position="99"/>
        <end position="157"/>
    </location>
</feature>